<dbReference type="InterPro" id="IPR029045">
    <property type="entry name" value="ClpP/crotonase-like_dom_sf"/>
</dbReference>
<dbReference type="RefSeq" id="WP_060292763.1">
    <property type="nucleotide sequence ID" value="NZ_CP013444.1"/>
</dbReference>
<accession>A0A1B4PZF9</accession>
<name>A0A1B4PZF9_BURCE</name>
<evidence type="ECO:0000313" key="1">
    <source>
        <dbReference type="EMBL" id="AOK19292.1"/>
    </source>
</evidence>
<dbReference type="Proteomes" id="UP000094776">
    <property type="component" value="Chromosome 2"/>
</dbReference>
<dbReference type="AlphaFoldDB" id="A0A1B4PZF9"/>
<proteinExistence type="predicted"/>
<protein>
    <submittedName>
        <fullName evidence="1">Uncharacterized protein</fullName>
    </submittedName>
</protein>
<dbReference type="Gene3D" id="3.90.226.10">
    <property type="entry name" value="2-enoyl-CoA Hydratase, Chain A, domain 1"/>
    <property type="match status" value="1"/>
</dbReference>
<dbReference type="SUPFAM" id="SSF52096">
    <property type="entry name" value="ClpP/crotonase"/>
    <property type="match status" value="1"/>
</dbReference>
<sequence length="82" mass="9399">MEAFETLRTHSDAGVLFAEIDSGPMNLIGTKFVRDIVSIINVLDRGDYRVVLFTSAHADFFIPHVDVMQVKEYRKRSRSPDR</sequence>
<dbReference type="EMBL" id="CP013444">
    <property type="protein sequence ID" value="AOK19292.1"/>
    <property type="molecule type" value="Genomic_DNA"/>
</dbReference>
<evidence type="ECO:0000313" key="2">
    <source>
        <dbReference type="Proteomes" id="UP000094776"/>
    </source>
</evidence>
<gene>
    <name evidence="1" type="ORF">WT26_25525</name>
</gene>
<organism evidence="1 2">
    <name type="scientific">Burkholderia cepacia</name>
    <name type="common">Pseudomonas cepacia</name>
    <dbReference type="NCBI Taxonomy" id="292"/>
    <lineage>
        <taxon>Bacteria</taxon>
        <taxon>Pseudomonadati</taxon>
        <taxon>Pseudomonadota</taxon>
        <taxon>Betaproteobacteria</taxon>
        <taxon>Burkholderiales</taxon>
        <taxon>Burkholderiaceae</taxon>
        <taxon>Burkholderia</taxon>
        <taxon>Burkholderia cepacia complex</taxon>
    </lineage>
</organism>
<reference evidence="1 2" key="1">
    <citation type="submission" date="2015-12" db="EMBL/GenBank/DDBJ databases">
        <title>Diversity of Burkholderia near neighbor genomes.</title>
        <authorList>
            <person name="Sahl J."/>
            <person name="Wagner D."/>
            <person name="Keim P."/>
        </authorList>
    </citation>
    <scope>NUCLEOTIDE SEQUENCE [LARGE SCALE GENOMIC DNA]</scope>
    <source>
        <strain evidence="1 2">MSMB1184WGS</strain>
    </source>
</reference>